<dbReference type="InterPro" id="IPR028598">
    <property type="entry name" value="BOP1/Erb1"/>
</dbReference>
<evidence type="ECO:0000256" key="1">
    <source>
        <dbReference type="ARBA" id="ARBA00004604"/>
    </source>
</evidence>
<dbReference type="GO" id="GO:0030687">
    <property type="term" value="C:preribosome, large subunit precursor"/>
    <property type="evidence" value="ECO:0007669"/>
    <property type="project" value="TreeGrafter"/>
</dbReference>
<evidence type="ECO:0000259" key="9">
    <source>
        <dbReference type="SMART" id="SM01035"/>
    </source>
</evidence>
<feature type="region of interest" description="Disordered" evidence="8">
    <location>
        <begin position="1"/>
        <end position="26"/>
    </location>
</feature>
<reference evidence="10" key="2">
    <citation type="submission" date="2022-01" db="EMBL/GenBank/DDBJ databases">
        <authorList>
            <person name="Hirooka S."/>
            <person name="Miyagishima S.Y."/>
        </authorList>
    </citation>
    <scope>NUCLEOTIDE SEQUENCE</scope>
    <source>
        <strain evidence="10">NBRC 102759</strain>
    </source>
</reference>
<dbReference type="EMBL" id="BQMJ01000001">
    <property type="protein sequence ID" value="GJQ08290.1"/>
    <property type="molecule type" value="Genomic_DNA"/>
</dbReference>
<dbReference type="InterPro" id="IPR036322">
    <property type="entry name" value="WD40_repeat_dom_sf"/>
</dbReference>
<proteinExistence type="predicted"/>
<evidence type="ECO:0000256" key="4">
    <source>
        <dbReference type="ARBA" id="ARBA00022574"/>
    </source>
</evidence>
<feature type="repeat" description="WD" evidence="7">
    <location>
        <begin position="294"/>
        <end position="330"/>
    </location>
</feature>
<keyword evidence="4 7" id="KW-0853">WD repeat</keyword>
<dbReference type="InterPro" id="IPR015943">
    <property type="entry name" value="WD40/YVTN_repeat-like_dom_sf"/>
</dbReference>
<gene>
    <name evidence="10" type="ORF">GpartN1_g81.t1</name>
</gene>
<keyword evidence="6" id="KW-0539">Nucleus</keyword>
<dbReference type="PROSITE" id="PS50082">
    <property type="entry name" value="WD_REPEATS_2"/>
    <property type="match status" value="1"/>
</dbReference>
<dbReference type="GO" id="GO:0043021">
    <property type="term" value="F:ribonucleoprotein complex binding"/>
    <property type="evidence" value="ECO:0007669"/>
    <property type="project" value="TreeGrafter"/>
</dbReference>
<accession>A0A9C7UM17</accession>
<dbReference type="Pfam" id="PF00400">
    <property type="entry name" value="WD40"/>
    <property type="match status" value="1"/>
</dbReference>
<dbReference type="InterPro" id="IPR001680">
    <property type="entry name" value="WD40_rpt"/>
</dbReference>
<dbReference type="InterPro" id="IPR012953">
    <property type="entry name" value="BOP1_N_dom"/>
</dbReference>
<evidence type="ECO:0000256" key="3">
    <source>
        <dbReference type="ARBA" id="ARBA00022552"/>
    </source>
</evidence>
<keyword evidence="3" id="KW-0698">rRNA processing</keyword>
<evidence type="ECO:0000256" key="6">
    <source>
        <dbReference type="ARBA" id="ARBA00023242"/>
    </source>
</evidence>
<evidence type="ECO:0000313" key="11">
    <source>
        <dbReference type="Proteomes" id="UP001061958"/>
    </source>
</evidence>
<dbReference type="OrthoDB" id="5571054at2759"/>
<feature type="compositionally biased region" description="Polar residues" evidence="8">
    <location>
        <begin position="1"/>
        <end position="10"/>
    </location>
</feature>
<name>A0A9C7UM17_9RHOD</name>
<keyword evidence="11" id="KW-1185">Reference proteome</keyword>
<sequence length="660" mass="75275">MENVTTQNALQLEETPGDSSSSSDEEINTIGNVPLDWYKDLSHIGYTRDGIKLFRRKREGPHPPVYMKKGTYYIYDGKNDEEIALSRKDLKRLVSIVRLQNPSGATESGFLGEEIVVWTGTPRVEPIVSVNEPKRSFLPSRHEAAQVVKLVRTILRRNNLNQLKEQKSEREDLSVWEKTSSDQVGRSHHYLPPPKIPLPGHEESYRPPPEFLLNEEEKSKQRENYGFVPESYNFLRHVPLYASLIREHFERCLELYRAPRMRVRRTKIDPETLVPKLPSPDSLRPFPDSQMASFGPHTDGIKSISLNSSGQWLACACHDGSVFIWEVATGIFRTRIVFREILKNDLLASLELSSQATASEMEASSQYDEWSILHVAWSPKENDFNLAVCIKYFVVVVNVANILYPGEPQDSQFFGYAVKGEPSPNWKDWKGEMGNLGRIALIEHSRRVEHVHWHQKGDYFVALTKNAFGSSVVVHQLSRRRTQSPFSKSAKGVVTADFHPFKPLFFIATKHYIRIYDLAKGQLVNKLVTGVSEISTMSVHPSGNHLLIGSVEGQLVWFDLDLSSRPYKRIRDHNYRVSSIVFHPKLPLFADSSDDETVAVFHATVYDDLLQNPLIVPLKILKVLRNAKGTTLSSICWHPRLPWLFVSGVDEYVRLYGDTS</sequence>
<dbReference type="GO" id="GO:0070545">
    <property type="term" value="C:PeBoW complex"/>
    <property type="evidence" value="ECO:0007669"/>
    <property type="project" value="TreeGrafter"/>
</dbReference>
<dbReference type="SMART" id="SM00320">
    <property type="entry name" value="WD40"/>
    <property type="match status" value="6"/>
</dbReference>
<dbReference type="Gene3D" id="2.130.10.10">
    <property type="entry name" value="YVTN repeat-like/Quinoprotein amine dehydrogenase"/>
    <property type="match status" value="1"/>
</dbReference>
<comment type="caution">
    <text evidence="10">The sequence shown here is derived from an EMBL/GenBank/DDBJ whole genome shotgun (WGS) entry which is preliminary data.</text>
</comment>
<protein>
    <recommendedName>
        <fullName evidence="9">BOP1 N-terminal domain-containing protein</fullName>
    </recommendedName>
</protein>
<dbReference type="AlphaFoldDB" id="A0A9C7UM17"/>
<dbReference type="PROSITE" id="PS50294">
    <property type="entry name" value="WD_REPEATS_REGION"/>
    <property type="match status" value="1"/>
</dbReference>
<dbReference type="Pfam" id="PF08145">
    <property type="entry name" value="BOP1NT"/>
    <property type="match status" value="1"/>
</dbReference>
<keyword evidence="2" id="KW-0690">Ribosome biogenesis</keyword>
<evidence type="ECO:0000256" key="8">
    <source>
        <dbReference type="SAM" id="MobiDB-lite"/>
    </source>
</evidence>
<dbReference type="SUPFAM" id="SSF50978">
    <property type="entry name" value="WD40 repeat-like"/>
    <property type="match status" value="1"/>
</dbReference>
<organism evidence="10 11">
    <name type="scientific">Galdieria partita</name>
    <dbReference type="NCBI Taxonomy" id="83374"/>
    <lineage>
        <taxon>Eukaryota</taxon>
        <taxon>Rhodophyta</taxon>
        <taxon>Bangiophyceae</taxon>
        <taxon>Galdieriales</taxon>
        <taxon>Galdieriaceae</taxon>
        <taxon>Galdieria</taxon>
    </lineage>
</organism>
<evidence type="ECO:0000256" key="5">
    <source>
        <dbReference type="ARBA" id="ARBA00022737"/>
    </source>
</evidence>
<evidence type="ECO:0000256" key="7">
    <source>
        <dbReference type="PROSITE-ProRule" id="PRU00221"/>
    </source>
</evidence>
<dbReference type="FunFam" id="2.130.10.10:FF:000576">
    <property type="entry name" value="Ribosome biogenesis protein ERB1"/>
    <property type="match status" value="1"/>
</dbReference>
<feature type="domain" description="BOP1 N-terminal" evidence="9">
    <location>
        <begin position="38"/>
        <end position="287"/>
    </location>
</feature>
<keyword evidence="5" id="KW-0677">Repeat</keyword>
<dbReference type="SMART" id="SM01035">
    <property type="entry name" value="BOP1NT"/>
    <property type="match status" value="1"/>
</dbReference>
<comment type="subcellular location">
    <subcellularLocation>
        <location evidence="1">Nucleus</location>
        <location evidence="1">Nucleolus</location>
    </subcellularLocation>
</comment>
<reference evidence="10" key="1">
    <citation type="journal article" date="2022" name="Proc. Natl. Acad. Sci. U.S.A.">
        <title>Life cycle and functional genomics of the unicellular red alga Galdieria for elucidating algal and plant evolution and industrial use.</title>
        <authorList>
            <person name="Hirooka S."/>
            <person name="Itabashi T."/>
            <person name="Ichinose T.M."/>
            <person name="Onuma R."/>
            <person name="Fujiwara T."/>
            <person name="Yamashita S."/>
            <person name="Jong L.W."/>
            <person name="Tomita R."/>
            <person name="Iwane A.H."/>
            <person name="Miyagishima S.Y."/>
        </authorList>
    </citation>
    <scope>NUCLEOTIDE SEQUENCE</scope>
    <source>
        <strain evidence="10">NBRC 102759</strain>
    </source>
</reference>
<evidence type="ECO:0000256" key="2">
    <source>
        <dbReference type="ARBA" id="ARBA00022517"/>
    </source>
</evidence>
<evidence type="ECO:0000313" key="10">
    <source>
        <dbReference type="EMBL" id="GJQ08290.1"/>
    </source>
</evidence>
<dbReference type="PANTHER" id="PTHR17605:SF0">
    <property type="entry name" value="RIBOSOME BIOGENESIS PROTEIN BOP1"/>
    <property type="match status" value="1"/>
</dbReference>
<dbReference type="Proteomes" id="UP001061958">
    <property type="component" value="Unassembled WGS sequence"/>
</dbReference>
<dbReference type="GO" id="GO:0000463">
    <property type="term" value="P:maturation of LSU-rRNA from tricistronic rRNA transcript (SSU-rRNA, 5.8S rRNA, LSU-rRNA)"/>
    <property type="evidence" value="ECO:0007669"/>
    <property type="project" value="TreeGrafter"/>
</dbReference>
<dbReference type="PANTHER" id="PTHR17605">
    <property type="entry name" value="RIBOSOME BIOGENESIS PROTEIN BOP1 BLOCK OF PROLIFERATION 1 PROTEIN"/>
    <property type="match status" value="1"/>
</dbReference>